<dbReference type="InParanoid" id="A0A1S3IRV8"/>
<dbReference type="Pfam" id="PF00084">
    <property type="entry name" value="Sushi"/>
    <property type="match status" value="2"/>
</dbReference>
<feature type="domain" description="Anaphylatoxin-like" evidence="10">
    <location>
        <begin position="108"/>
        <end position="141"/>
    </location>
</feature>
<dbReference type="PROSITE" id="PS01178">
    <property type="entry name" value="ANAPHYLATOXIN_2"/>
    <property type="match status" value="2"/>
</dbReference>
<evidence type="ECO:0000256" key="9">
    <source>
        <dbReference type="SAM" id="SignalP"/>
    </source>
</evidence>
<keyword evidence="2" id="KW-0964">Secreted</keyword>
<dbReference type="PANTHER" id="PTHR46393:SF7">
    <property type="entry name" value="COMPLEMENT C2"/>
    <property type="match status" value="1"/>
</dbReference>
<proteinExistence type="predicted"/>
<feature type="disulfide bond" evidence="8">
    <location>
        <begin position="31"/>
        <end position="74"/>
    </location>
</feature>
<keyword evidence="3 8" id="KW-0768">Sushi</keyword>
<organism evidence="12 13">
    <name type="scientific">Lingula anatina</name>
    <name type="common">Brachiopod</name>
    <name type="synonym">Lingula unguis</name>
    <dbReference type="NCBI Taxonomy" id="7574"/>
    <lineage>
        <taxon>Eukaryota</taxon>
        <taxon>Metazoa</taxon>
        <taxon>Spiralia</taxon>
        <taxon>Lophotrochozoa</taxon>
        <taxon>Brachiopoda</taxon>
        <taxon>Linguliformea</taxon>
        <taxon>Lingulata</taxon>
        <taxon>Lingulida</taxon>
        <taxon>Linguloidea</taxon>
        <taxon>Lingulidae</taxon>
        <taxon>Lingula</taxon>
    </lineage>
</organism>
<keyword evidence="4 9" id="KW-0732">Signal</keyword>
<dbReference type="AlphaFoldDB" id="A0A1S3IRV8"/>
<gene>
    <name evidence="13" type="primary">LOC106166708</name>
</gene>
<evidence type="ECO:0000256" key="7">
    <source>
        <dbReference type="ARBA" id="ARBA00023180"/>
    </source>
</evidence>
<dbReference type="OrthoDB" id="9984531at2759"/>
<evidence type="ECO:0000313" key="12">
    <source>
        <dbReference type="Proteomes" id="UP000085678"/>
    </source>
</evidence>
<dbReference type="InterPro" id="IPR000436">
    <property type="entry name" value="Sushi_SCR_CCP_dom"/>
</dbReference>
<keyword evidence="12" id="KW-1185">Reference proteome</keyword>
<feature type="disulfide bond" evidence="8">
    <location>
        <begin position="184"/>
        <end position="211"/>
    </location>
</feature>
<feature type="signal peptide" evidence="9">
    <location>
        <begin position="1"/>
        <end position="22"/>
    </location>
</feature>
<feature type="disulfide bond" evidence="8">
    <location>
        <begin position="59"/>
        <end position="86"/>
    </location>
</feature>
<dbReference type="PROSITE" id="PS50923">
    <property type="entry name" value="SUSHI"/>
    <property type="match status" value="2"/>
</dbReference>
<sequence length="286" mass="32156">MGAVHLILAALLFVLTFCQTSATEDGEKAYCGEPPQVLFAYRVASAKNYSEGERIRYSCKKGYQHVGGSSYKFCHMGLWVGHNIICEQITPLAVILDPRALVDYKRQCCIYGWHSRSANQSCASLVISMCEPCKSAFLECCAYQDGTKYDLQHMHCAHPPKVAYAYVSAPDKFYEHGEKVHYACLKGYQQTSNTAYKVCENGTWAGQDIVCEKILLPENPDVHPDVLKDYIQQCCLKGLRAETESESCEEMFVDMCEPCKTPFLKCCFDKTITIDDPSLYTGIEEN</sequence>
<dbReference type="GO" id="GO:0005576">
    <property type="term" value="C:extracellular region"/>
    <property type="evidence" value="ECO:0007669"/>
    <property type="project" value="UniProtKB-SubCell"/>
</dbReference>
<name>A0A1S3IRV8_LINAN</name>
<keyword evidence="5" id="KW-0677">Repeat</keyword>
<dbReference type="RefSeq" id="XP_013400808.1">
    <property type="nucleotide sequence ID" value="XM_013545354.1"/>
</dbReference>
<dbReference type="InterPro" id="IPR035976">
    <property type="entry name" value="Sushi/SCR/CCP_sf"/>
</dbReference>
<evidence type="ECO:0000256" key="8">
    <source>
        <dbReference type="PROSITE-ProRule" id="PRU00302"/>
    </source>
</evidence>
<evidence type="ECO:0000259" key="10">
    <source>
        <dbReference type="PROSITE" id="PS01178"/>
    </source>
</evidence>
<feature type="disulfide bond" evidence="8">
    <location>
        <begin position="156"/>
        <end position="199"/>
    </location>
</feature>
<evidence type="ECO:0000256" key="3">
    <source>
        <dbReference type="ARBA" id="ARBA00022659"/>
    </source>
</evidence>
<feature type="domain" description="Anaphylatoxin-like" evidence="10">
    <location>
        <begin position="234"/>
        <end position="267"/>
    </location>
</feature>
<feature type="chain" id="PRO_5010204446" evidence="9">
    <location>
        <begin position="23"/>
        <end position="286"/>
    </location>
</feature>
<accession>A0A1S3IRV8</accession>
<dbReference type="SUPFAM" id="SSF47686">
    <property type="entry name" value="Anaphylotoxins (complement system)"/>
    <property type="match status" value="1"/>
</dbReference>
<dbReference type="InterPro" id="IPR018081">
    <property type="entry name" value="Anaphylatoxin_comp_syst"/>
</dbReference>
<protein>
    <submittedName>
        <fullName evidence="13">Complement factor H</fullName>
    </submittedName>
</protein>
<dbReference type="Proteomes" id="UP000085678">
    <property type="component" value="Unplaced"/>
</dbReference>
<evidence type="ECO:0000256" key="6">
    <source>
        <dbReference type="ARBA" id="ARBA00023157"/>
    </source>
</evidence>
<feature type="domain" description="Sushi" evidence="11">
    <location>
        <begin position="29"/>
        <end position="88"/>
    </location>
</feature>
<dbReference type="KEGG" id="lak:106166708"/>
<dbReference type="Gene3D" id="2.10.70.10">
    <property type="entry name" value="Complement Module, domain 1"/>
    <property type="match status" value="2"/>
</dbReference>
<dbReference type="PANTHER" id="PTHR46393">
    <property type="entry name" value="SUSHI DOMAIN-CONTAINING PROTEIN"/>
    <property type="match status" value="1"/>
</dbReference>
<dbReference type="SUPFAM" id="SSF57535">
    <property type="entry name" value="Complement control module/SCR domain"/>
    <property type="match status" value="2"/>
</dbReference>
<dbReference type="SMART" id="SM00032">
    <property type="entry name" value="CCP"/>
    <property type="match status" value="2"/>
</dbReference>
<evidence type="ECO:0000256" key="5">
    <source>
        <dbReference type="ARBA" id="ARBA00022737"/>
    </source>
</evidence>
<reference evidence="13" key="1">
    <citation type="submission" date="2025-08" db="UniProtKB">
        <authorList>
            <consortium name="RefSeq"/>
        </authorList>
    </citation>
    <scope>IDENTIFICATION</scope>
    <source>
        <tissue evidence="13">Gonads</tissue>
    </source>
</reference>
<evidence type="ECO:0000256" key="2">
    <source>
        <dbReference type="ARBA" id="ARBA00022525"/>
    </source>
</evidence>
<dbReference type="InterPro" id="IPR000020">
    <property type="entry name" value="Anaphylatoxin/fibulin"/>
</dbReference>
<dbReference type="CDD" id="cd00033">
    <property type="entry name" value="CCP"/>
    <property type="match status" value="2"/>
</dbReference>
<feature type="domain" description="Sushi" evidence="11">
    <location>
        <begin position="154"/>
        <end position="213"/>
    </location>
</feature>
<evidence type="ECO:0000256" key="1">
    <source>
        <dbReference type="ARBA" id="ARBA00004613"/>
    </source>
</evidence>
<dbReference type="SMART" id="SM00104">
    <property type="entry name" value="ANATO"/>
    <property type="match status" value="2"/>
</dbReference>
<keyword evidence="7" id="KW-0325">Glycoprotein</keyword>
<evidence type="ECO:0000256" key="4">
    <source>
        <dbReference type="ARBA" id="ARBA00022729"/>
    </source>
</evidence>
<evidence type="ECO:0000259" key="11">
    <source>
        <dbReference type="PROSITE" id="PS50923"/>
    </source>
</evidence>
<dbReference type="GeneID" id="106166708"/>
<keyword evidence="6 8" id="KW-1015">Disulfide bond</keyword>
<evidence type="ECO:0000313" key="13">
    <source>
        <dbReference type="RefSeq" id="XP_013400808.1"/>
    </source>
</evidence>
<comment type="subcellular location">
    <subcellularLocation>
        <location evidence="1">Secreted</location>
    </subcellularLocation>
</comment>